<evidence type="ECO:0000256" key="6">
    <source>
        <dbReference type="ARBA" id="ARBA00022882"/>
    </source>
</evidence>
<feature type="transmembrane region" description="Helical" evidence="12">
    <location>
        <begin position="86"/>
        <end position="105"/>
    </location>
</feature>
<dbReference type="HOGENOM" id="CLU_011722_1_3_6"/>
<keyword evidence="15" id="KW-1185">Reference proteome</keyword>
<dbReference type="GO" id="GO:0005249">
    <property type="term" value="F:voltage-gated potassium channel activity"/>
    <property type="evidence" value="ECO:0007669"/>
    <property type="project" value="InterPro"/>
</dbReference>
<dbReference type="Pfam" id="PF00520">
    <property type="entry name" value="Ion_trans"/>
    <property type="match status" value="1"/>
</dbReference>
<dbReference type="RefSeq" id="WP_011398964.1">
    <property type="nucleotide sequence ID" value="NC_007645.1"/>
</dbReference>
<keyword evidence="7" id="KW-0630">Potassium</keyword>
<evidence type="ECO:0000259" key="13">
    <source>
        <dbReference type="Pfam" id="PF00520"/>
    </source>
</evidence>
<organism evidence="14 15">
    <name type="scientific">Hahella chejuensis (strain KCTC 2396)</name>
    <dbReference type="NCBI Taxonomy" id="349521"/>
    <lineage>
        <taxon>Bacteria</taxon>
        <taxon>Pseudomonadati</taxon>
        <taxon>Pseudomonadota</taxon>
        <taxon>Gammaproteobacteria</taxon>
        <taxon>Oceanospirillales</taxon>
        <taxon>Hahellaceae</taxon>
        <taxon>Hahella</taxon>
    </lineage>
</organism>
<sequence length="282" mass="31731">MSINDKLRRQLYIIIFHADTPAGKAFDIALIGGILISVITVMLDSVSDFRLKYGDWFVAIEWFFTILFTIEYLLRIYCVDKPVRYIFSFYGIVDLLSIIPTYLSLFVGGAHYLLVIRVLRVLRVFRILRLAKYVSQANLLLHAIRQSRQKVTVFLFSILVLVTLFGCMMYLIEGPANGYTSIPRSIYWAIVTLTTVGYGDIAPKTDFGQGMAAMVMVMGYAIIAVPTGIFTAELSNVLRNNYLSLACRSCEKDLHEAEARFCSHCGARLPLGTVVKPVKAHS</sequence>
<evidence type="ECO:0000256" key="9">
    <source>
        <dbReference type="ARBA" id="ARBA00023065"/>
    </source>
</evidence>
<dbReference type="PANTHER" id="PTHR11537">
    <property type="entry name" value="VOLTAGE-GATED POTASSIUM CHANNEL"/>
    <property type="match status" value="1"/>
</dbReference>
<dbReference type="EMBL" id="CP000155">
    <property type="protein sequence ID" value="ABC31900.1"/>
    <property type="molecule type" value="Genomic_DNA"/>
</dbReference>
<evidence type="ECO:0000256" key="5">
    <source>
        <dbReference type="ARBA" id="ARBA00022826"/>
    </source>
</evidence>
<evidence type="ECO:0000256" key="8">
    <source>
        <dbReference type="ARBA" id="ARBA00022989"/>
    </source>
</evidence>
<reference evidence="14 15" key="1">
    <citation type="journal article" date="2005" name="Nucleic Acids Res.">
        <title>Genomic blueprint of Hahella chejuensis, a marine microbe producing an algicidal agent.</title>
        <authorList>
            <person name="Jeong H."/>
            <person name="Yim J.H."/>
            <person name="Lee C."/>
            <person name="Choi S.-H."/>
            <person name="Park Y.K."/>
            <person name="Yoon S.H."/>
            <person name="Hur C.-G."/>
            <person name="Kang H.-Y."/>
            <person name="Kim D."/>
            <person name="Lee H.H."/>
            <person name="Park K.H."/>
            <person name="Park S.-H."/>
            <person name="Park H.-S."/>
            <person name="Lee H.K."/>
            <person name="Oh T.K."/>
            <person name="Kim J.F."/>
        </authorList>
    </citation>
    <scope>NUCLEOTIDE SEQUENCE [LARGE SCALE GENOMIC DNA]</scope>
    <source>
        <strain evidence="14 15">KCTC 2396</strain>
    </source>
</reference>
<keyword evidence="10 12" id="KW-0472">Membrane</keyword>
<evidence type="ECO:0000313" key="15">
    <source>
        <dbReference type="Proteomes" id="UP000000238"/>
    </source>
</evidence>
<dbReference type="SUPFAM" id="SSF81324">
    <property type="entry name" value="Voltage-gated potassium channels"/>
    <property type="match status" value="1"/>
</dbReference>
<evidence type="ECO:0000256" key="1">
    <source>
        <dbReference type="ARBA" id="ARBA00004141"/>
    </source>
</evidence>
<feature type="transmembrane region" description="Helical" evidence="12">
    <location>
        <begin position="213"/>
        <end position="232"/>
    </location>
</feature>
<keyword evidence="5" id="KW-0631">Potassium channel</keyword>
<evidence type="ECO:0000256" key="3">
    <source>
        <dbReference type="ARBA" id="ARBA00022538"/>
    </source>
</evidence>
<dbReference type="InterPro" id="IPR005821">
    <property type="entry name" value="Ion_trans_dom"/>
</dbReference>
<dbReference type="PANTHER" id="PTHR11537:SF254">
    <property type="entry name" value="POTASSIUM VOLTAGE-GATED CHANNEL PROTEIN SHAB"/>
    <property type="match status" value="1"/>
</dbReference>
<dbReference type="AlphaFoldDB" id="Q2SBS4"/>
<feature type="transmembrane region" description="Helical" evidence="12">
    <location>
        <begin position="56"/>
        <end position="74"/>
    </location>
</feature>
<feature type="transmembrane region" description="Helical" evidence="12">
    <location>
        <begin position="184"/>
        <end position="201"/>
    </location>
</feature>
<accession>Q2SBS4</accession>
<dbReference type="PRINTS" id="PR00169">
    <property type="entry name" value="KCHANNEL"/>
</dbReference>
<protein>
    <submittedName>
        <fullName evidence="14">Kef-type K+ transport system, predicted NAD-binding component</fullName>
    </submittedName>
</protein>
<keyword evidence="3" id="KW-0633">Potassium transport</keyword>
<feature type="transmembrane region" description="Helical" evidence="12">
    <location>
        <begin position="151"/>
        <end position="172"/>
    </location>
</feature>
<dbReference type="STRING" id="349521.HCH_05225"/>
<keyword evidence="6" id="KW-0851">Voltage-gated channel</keyword>
<dbReference type="KEGG" id="hch:HCH_05225"/>
<evidence type="ECO:0000256" key="10">
    <source>
        <dbReference type="ARBA" id="ARBA00023136"/>
    </source>
</evidence>
<keyword evidence="11" id="KW-0407">Ion channel</keyword>
<dbReference type="GO" id="GO:0001508">
    <property type="term" value="P:action potential"/>
    <property type="evidence" value="ECO:0007669"/>
    <property type="project" value="TreeGrafter"/>
</dbReference>
<keyword evidence="2" id="KW-0813">Transport</keyword>
<dbReference type="GO" id="GO:0008076">
    <property type="term" value="C:voltage-gated potassium channel complex"/>
    <property type="evidence" value="ECO:0007669"/>
    <property type="project" value="InterPro"/>
</dbReference>
<dbReference type="InterPro" id="IPR028325">
    <property type="entry name" value="VG_K_chnl"/>
</dbReference>
<feature type="transmembrane region" description="Helical" evidence="12">
    <location>
        <begin position="25"/>
        <end position="44"/>
    </location>
</feature>
<dbReference type="Gene3D" id="1.20.120.350">
    <property type="entry name" value="Voltage-gated potassium channels. Chain C"/>
    <property type="match status" value="1"/>
</dbReference>
<dbReference type="Gene3D" id="1.10.287.70">
    <property type="match status" value="1"/>
</dbReference>
<comment type="subcellular location">
    <subcellularLocation>
        <location evidence="1">Membrane</location>
        <topology evidence="1">Multi-pass membrane protein</topology>
    </subcellularLocation>
</comment>
<dbReference type="Proteomes" id="UP000000238">
    <property type="component" value="Chromosome"/>
</dbReference>
<feature type="domain" description="Ion transport" evidence="13">
    <location>
        <begin position="24"/>
        <end position="236"/>
    </location>
</feature>
<dbReference type="InterPro" id="IPR027359">
    <property type="entry name" value="Volt_channel_dom_sf"/>
</dbReference>
<gene>
    <name evidence="14" type="ordered locus">HCH_05225</name>
</gene>
<keyword evidence="9" id="KW-0406">Ion transport</keyword>
<keyword evidence="4 12" id="KW-0812">Transmembrane</keyword>
<keyword evidence="8 12" id="KW-1133">Transmembrane helix</keyword>
<dbReference type="OrthoDB" id="9799090at2"/>
<evidence type="ECO:0000313" key="14">
    <source>
        <dbReference type="EMBL" id="ABC31900.1"/>
    </source>
</evidence>
<evidence type="ECO:0000256" key="12">
    <source>
        <dbReference type="SAM" id="Phobius"/>
    </source>
</evidence>
<name>Q2SBS4_HAHCH</name>
<evidence type="ECO:0000256" key="4">
    <source>
        <dbReference type="ARBA" id="ARBA00022692"/>
    </source>
</evidence>
<evidence type="ECO:0000256" key="7">
    <source>
        <dbReference type="ARBA" id="ARBA00022958"/>
    </source>
</evidence>
<proteinExistence type="predicted"/>
<dbReference type="eggNOG" id="COG2126">
    <property type="taxonomic scope" value="Bacteria"/>
</dbReference>
<evidence type="ECO:0000256" key="11">
    <source>
        <dbReference type="ARBA" id="ARBA00023303"/>
    </source>
</evidence>
<evidence type="ECO:0000256" key="2">
    <source>
        <dbReference type="ARBA" id="ARBA00022448"/>
    </source>
</evidence>